<keyword evidence="3" id="KW-1185">Reference proteome</keyword>
<reference evidence="2 3" key="1">
    <citation type="submission" date="2019-03" db="EMBL/GenBank/DDBJ databases">
        <title>First draft genome of Liparis tanakae, snailfish: a comprehensive survey of snailfish specific genes.</title>
        <authorList>
            <person name="Kim W."/>
            <person name="Song I."/>
            <person name="Jeong J.-H."/>
            <person name="Kim D."/>
            <person name="Kim S."/>
            <person name="Ryu S."/>
            <person name="Song J.Y."/>
            <person name="Lee S.K."/>
        </authorList>
    </citation>
    <scope>NUCLEOTIDE SEQUENCE [LARGE SCALE GENOMIC DNA]</scope>
    <source>
        <tissue evidence="2">Muscle</tissue>
    </source>
</reference>
<organism evidence="2 3">
    <name type="scientific">Liparis tanakae</name>
    <name type="common">Tanaka's snailfish</name>
    <dbReference type="NCBI Taxonomy" id="230148"/>
    <lineage>
        <taxon>Eukaryota</taxon>
        <taxon>Metazoa</taxon>
        <taxon>Chordata</taxon>
        <taxon>Craniata</taxon>
        <taxon>Vertebrata</taxon>
        <taxon>Euteleostomi</taxon>
        <taxon>Actinopterygii</taxon>
        <taxon>Neopterygii</taxon>
        <taxon>Teleostei</taxon>
        <taxon>Neoteleostei</taxon>
        <taxon>Acanthomorphata</taxon>
        <taxon>Eupercaria</taxon>
        <taxon>Perciformes</taxon>
        <taxon>Cottioidei</taxon>
        <taxon>Cottales</taxon>
        <taxon>Liparidae</taxon>
        <taxon>Liparis</taxon>
    </lineage>
</organism>
<protein>
    <submittedName>
        <fullName evidence="2">Uncharacterized protein</fullName>
    </submittedName>
</protein>
<sequence>MKRCQHRPAHAGPPLGLSGKQEAGFRAVVWPQRIYLSGTGRQPFSSLNDLFSESSYLIGLSISVVLERTDDRMTPEPPPKHVCPASAPRPSLFTLGPQKHNSTRTKSIQSWKMVLKP</sequence>
<name>A0A4Z2E8R7_9TELE</name>
<comment type="caution">
    <text evidence="2">The sequence shown here is derived from an EMBL/GenBank/DDBJ whole genome shotgun (WGS) entry which is preliminary data.</text>
</comment>
<evidence type="ECO:0000256" key="1">
    <source>
        <dbReference type="SAM" id="MobiDB-lite"/>
    </source>
</evidence>
<accession>A0A4Z2E8R7</accession>
<evidence type="ECO:0000313" key="2">
    <source>
        <dbReference type="EMBL" id="TNN25155.1"/>
    </source>
</evidence>
<dbReference type="Proteomes" id="UP000314294">
    <property type="component" value="Unassembled WGS sequence"/>
</dbReference>
<evidence type="ECO:0000313" key="3">
    <source>
        <dbReference type="Proteomes" id="UP000314294"/>
    </source>
</evidence>
<feature type="region of interest" description="Disordered" evidence="1">
    <location>
        <begin position="71"/>
        <end position="109"/>
    </location>
</feature>
<proteinExistence type="predicted"/>
<dbReference type="AlphaFoldDB" id="A0A4Z2E8R7"/>
<dbReference type="EMBL" id="SRLO01013287">
    <property type="protein sequence ID" value="TNN25155.1"/>
    <property type="molecule type" value="Genomic_DNA"/>
</dbReference>
<gene>
    <name evidence="2" type="ORF">EYF80_064718</name>
</gene>